<dbReference type="Pfam" id="PF03412">
    <property type="entry name" value="Peptidase_C39"/>
    <property type="match status" value="1"/>
</dbReference>
<dbReference type="EMBL" id="FNNH01000006">
    <property type="protein sequence ID" value="SDW27969.1"/>
    <property type="molecule type" value="Genomic_DNA"/>
</dbReference>
<dbReference type="Proteomes" id="UP000183454">
    <property type="component" value="Unassembled WGS sequence"/>
</dbReference>
<evidence type="ECO:0000259" key="2">
    <source>
        <dbReference type="PROSITE" id="PS50990"/>
    </source>
</evidence>
<dbReference type="PROSITE" id="PS50990">
    <property type="entry name" value="PEPTIDASE_C39"/>
    <property type="match status" value="1"/>
</dbReference>
<feature type="transmembrane region" description="Helical" evidence="1">
    <location>
        <begin position="12"/>
        <end position="28"/>
    </location>
</feature>
<feature type="domain" description="Peptidase C39" evidence="2">
    <location>
        <begin position="78"/>
        <end position="213"/>
    </location>
</feature>
<keyword evidence="1" id="KW-0812">Transmembrane</keyword>
<protein>
    <recommendedName>
        <fullName evidence="2">Peptidase C39 domain-containing protein</fullName>
    </recommendedName>
</protein>
<keyword evidence="1" id="KW-1133">Transmembrane helix</keyword>
<evidence type="ECO:0000313" key="4">
    <source>
        <dbReference type="Proteomes" id="UP000183454"/>
    </source>
</evidence>
<dbReference type="GO" id="GO:0016020">
    <property type="term" value="C:membrane"/>
    <property type="evidence" value="ECO:0007669"/>
    <property type="project" value="InterPro"/>
</dbReference>
<dbReference type="Gene3D" id="3.90.70.10">
    <property type="entry name" value="Cysteine proteinases"/>
    <property type="match status" value="1"/>
</dbReference>
<name>A0A1H2SAE2_9PROT</name>
<dbReference type="InterPro" id="IPR005074">
    <property type="entry name" value="Peptidase_C39"/>
</dbReference>
<organism evidence="3 4">
    <name type="scientific">Nitrosomonas communis</name>
    <dbReference type="NCBI Taxonomy" id="44574"/>
    <lineage>
        <taxon>Bacteria</taxon>
        <taxon>Pseudomonadati</taxon>
        <taxon>Pseudomonadota</taxon>
        <taxon>Betaproteobacteria</taxon>
        <taxon>Nitrosomonadales</taxon>
        <taxon>Nitrosomonadaceae</taxon>
        <taxon>Nitrosomonas</taxon>
    </lineage>
</organism>
<dbReference type="GO" id="GO:0008233">
    <property type="term" value="F:peptidase activity"/>
    <property type="evidence" value="ECO:0007669"/>
    <property type="project" value="InterPro"/>
</dbReference>
<gene>
    <name evidence="3" type="ORF">SAMN05421882_100690</name>
</gene>
<dbReference type="GO" id="GO:0006508">
    <property type="term" value="P:proteolysis"/>
    <property type="evidence" value="ECO:0007669"/>
    <property type="project" value="InterPro"/>
</dbReference>
<feature type="transmembrane region" description="Helical" evidence="1">
    <location>
        <begin position="40"/>
        <end position="56"/>
    </location>
</feature>
<evidence type="ECO:0000313" key="3">
    <source>
        <dbReference type="EMBL" id="SDW27969.1"/>
    </source>
</evidence>
<dbReference type="GO" id="GO:0005524">
    <property type="term" value="F:ATP binding"/>
    <property type="evidence" value="ECO:0007669"/>
    <property type="project" value="InterPro"/>
</dbReference>
<evidence type="ECO:0000256" key="1">
    <source>
        <dbReference type="SAM" id="Phobius"/>
    </source>
</evidence>
<dbReference type="CDD" id="cd02423">
    <property type="entry name" value="Peptidase_C39G"/>
    <property type="match status" value="1"/>
</dbReference>
<accession>A0A1H2SAE2</accession>
<proteinExistence type="predicted"/>
<dbReference type="AlphaFoldDB" id="A0A1H2SAE2"/>
<reference evidence="3 4" key="1">
    <citation type="submission" date="2016-10" db="EMBL/GenBank/DDBJ databases">
        <authorList>
            <person name="de Groot N.N."/>
        </authorList>
    </citation>
    <scope>NUCLEOTIDE SEQUENCE [LARGE SCALE GENOMIC DNA]</scope>
    <source>
        <strain evidence="3 4">Nm110</strain>
    </source>
</reference>
<sequence>MIYRFLLRYAKRFKIIALIFLFAPATNLTNQYNAKNNKRITMPTAFIVSFILFFWFNDAQAREVKSLLELRQKNVVVQKYDLSCGAAALATLFNYQHNDPIAERDIAIGLMSRAEYIKNPLIVRIREGFSLLDLKRFAEARGYQGMGYGKLSLKNLVEKAPIIVPINLKGYNHFVVFRGMYGNRVLLADPAWGNRTMLIRTFMESWLESPKLGKIGFVVNRGDGAAPATHHLVPSLDEFVMLQ</sequence>
<keyword evidence="1" id="KW-0472">Membrane</keyword>